<dbReference type="PATRIC" id="fig|1423755.3.peg.1193"/>
<dbReference type="STRING" id="1423755.FC40_GL001134"/>
<dbReference type="PANTHER" id="PTHR43117">
    <property type="entry name" value="OSMOPROTECTANT IMPORT ATP-BINDING PROTEIN OSMV"/>
    <property type="match status" value="1"/>
</dbReference>
<dbReference type="SUPFAM" id="SSF52540">
    <property type="entry name" value="P-loop containing nucleoside triphosphate hydrolases"/>
    <property type="match status" value="1"/>
</dbReference>
<dbReference type="EMBL" id="AZGD01000102">
    <property type="protein sequence ID" value="KRM17744.1"/>
    <property type="molecule type" value="Genomic_DNA"/>
</dbReference>
<sequence length="242" mass="27126">MIEFKNVSKKYQEKEVLKSQSFTIEDGEFVVLVGPSGSGKTTLLKMINRLIEPTSGEILIDKKPQSDLDLRQMRFEMGYVLQQASLFPNMTVIENALIIPKLKRADLTQATLDAKKLLHQVGLDDQAFNKYPNQLSGGEQQRVGIVRALMGNPKILLMDEPFSALDAITKKELQVLIKDLQRKLQLTVVFVTHDTTEALKLADRVAVLHQGELVQFAKPDTIIKKPADAFVADLFKEEIGHA</sequence>
<evidence type="ECO:0000313" key="7">
    <source>
        <dbReference type="EMBL" id="KRM17744.1"/>
    </source>
</evidence>
<gene>
    <name evidence="7" type="ORF">FC40_GL001134</name>
</gene>
<dbReference type="PROSITE" id="PS50893">
    <property type="entry name" value="ABC_TRANSPORTER_2"/>
    <property type="match status" value="1"/>
</dbReference>
<evidence type="ECO:0000256" key="2">
    <source>
        <dbReference type="ARBA" id="ARBA00022448"/>
    </source>
</evidence>
<dbReference type="GO" id="GO:0015418">
    <property type="term" value="F:ABC-type quaternary ammonium compound transporting activity"/>
    <property type="evidence" value="ECO:0007669"/>
    <property type="project" value="UniProtKB-EC"/>
</dbReference>
<dbReference type="Proteomes" id="UP000051054">
    <property type="component" value="Unassembled WGS sequence"/>
</dbReference>
<evidence type="ECO:0000256" key="3">
    <source>
        <dbReference type="ARBA" id="ARBA00022741"/>
    </source>
</evidence>
<name>A0A0R1WIR1_9LACO</name>
<keyword evidence="4" id="KW-0067">ATP-binding</keyword>
<protein>
    <recommendedName>
        <fullName evidence="5">ABC-type quaternary amine transporter</fullName>
        <ecNumber evidence="5">7.6.2.9</ecNumber>
    </recommendedName>
</protein>
<dbReference type="eggNOG" id="COG1125">
    <property type="taxonomic scope" value="Bacteria"/>
</dbReference>
<accession>A0A0R1WIR1</accession>
<comment type="caution">
    <text evidence="7">The sequence shown here is derived from an EMBL/GenBank/DDBJ whole genome shotgun (WGS) entry which is preliminary data.</text>
</comment>
<organism evidence="7 8">
    <name type="scientific">Ligilactobacillus hayakitensis DSM 18933 = JCM 14209</name>
    <dbReference type="NCBI Taxonomy" id="1423755"/>
    <lineage>
        <taxon>Bacteria</taxon>
        <taxon>Bacillati</taxon>
        <taxon>Bacillota</taxon>
        <taxon>Bacilli</taxon>
        <taxon>Lactobacillales</taxon>
        <taxon>Lactobacillaceae</taxon>
        <taxon>Ligilactobacillus</taxon>
    </lineage>
</organism>
<dbReference type="InterPro" id="IPR003439">
    <property type="entry name" value="ABC_transporter-like_ATP-bd"/>
</dbReference>
<dbReference type="PANTHER" id="PTHR43117:SF4">
    <property type="entry name" value="OSMOPROTECTANT IMPORT ATP-BINDING PROTEIN OSMV"/>
    <property type="match status" value="1"/>
</dbReference>
<dbReference type="EC" id="7.6.2.9" evidence="5"/>
<evidence type="ECO:0000256" key="4">
    <source>
        <dbReference type="ARBA" id="ARBA00022840"/>
    </source>
</evidence>
<dbReference type="GO" id="GO:0016887">
    <property type="term" value="F:ATP hydrolysis activity"/>
    <property type="evidence" value="ECO:0007669"/>
    <property type="project" value="InterPro"/>
</dbReference>
<evidence type="ECO:0000313" key="8">
    <source>
        <dbReference type="Proteomes" id="UP000051054"/>
    </source>
</evidence>
<dbReference type="InterPro" id="IPR027417">
    <property type="entry name" value="P-loop_NTPase"/>
</dbReference>
<evidence type="ECO:0000256" key="1">
    <source>
        <dbReference type="ARBA" id="ARBA00005417"/>
    </source>
</evidence>
<dbReference type="SMART" id="SM00382">
    <property type="entry name" value="AAA"/>
    <property type="match status" value="1"/>
</dbReference>
<keyword evidence="8" id="KW-1185">Reference proteome</keyword>
<dbReference type="Gene3D" id="3.40.50.300">
    <property type="entry name" value="P-loop containing nucleotide triphosphate hydrolases"/>
    <property type="match status" value="1"/>
</dbReference>
<evidence type="ECO:0000256" key="5">
    <source>
        <dbReference type="ARBA" id="ARBA00066388"/>
    </source>
</evidence>
<feature type="domain" description="ABC transporter" evidence="6">
    <location>
        <begin position="2"/>
        <end position="235"/>
    </location>
</feature>
<evidence type="ECO:0000259" key="6">
    <source>
        <dbReference type="PROSITE" id="PS50893"/>
    </source>
</evidence>
<keyword evidence="3" id="KW-0547">Nucleotide-binding</keyword>
<dbReference type="InterPro" id="IPR017871">
    <property type="entry name" value="ABC_transporter-like_CS"/>
</dbReference>
<dbReference type="RefSeq" id="WP_025022800.1">
    <property type="nucleotide sequence ID" value="NZ_AZGD01000102.1"/>
</dbReference>
<dbReference type="GO" id="GO:0005524">
    <property type="term" value="F:ATP binding"/>
    <property type="evidence" value="ECO:0007669"/>
    <property type="project" value="UniProtKB-KW"/>
</dbReference>
<reference evidence="7 8" key="1">
    <citation type="journal article" date="2015" name="Genome Announc.">
        <title>Expanding the biotechnology potential of lactobacilli through comparative genomics of 213 strains and associated genera.</title>
        <authorList>
            <person name="Sun Z."/>
            <person name="Harris H.M."/>
            <person name="McCann A."/>
            <person name="Guo C."/>
            <person name="Argimon S."/>
            <person name="Zhang W."/>
            <person name="Yang X."/>
            <person name="Jeffery I.B."/>
            <person name="Cooney J.C."/>
            <person name="Kagawa T.F."/>
            <person name="Liu W."/>
            <person name="Song Y."/>
            <person name="Salvetti E."/>
            <person name="Wrobel A."/>
            <person name="Rasinkangas P."/>
            <person name="Parkhill J."/>
            <person name="Rea M.C."/>
            <person name="O'Sullivan O."/>
            <person name="Ritari J."/>
            <person name="Douillard F.P."/>
            <person name="Paul Ross R."/>
            <person name="Yang R."/>
            <person name="Briner A.E."/>
            <person name="Felis G.E."/>
            <person name="de Vos W.M."/>
            <person name="Barrangou R."/>
            <person name="Klaenhammer T.R."/>
            <person name="Caufield P.W."/>
            <person name="Cui Y."/>
            <person name="Zhang H."/>
            <person name="O'Toole P.W."/>
        </authorList>
    </citation>
    <scope>NUCLEOTIDE SEQUENCE [LARGE SCALE GENOMIC DNA]</scope>
    <source>
        <strain evidence="7 8">DSM 18933</strain>
    </source>
</reference>
<comment type="similarity">
    <text evidence="1">Belongs to the ABC transporter superfamily.</text>
</comment>
<dbReference type="OrthoDB" id="9802264at2"/>
<dbReference type="InterPro" id="IPR003593">
    <property type="entry name" value="AAA+_ATPase"/>
</dbReference>
<dbReference type="FunFam" id="3.40.50.300:FF:000425">
    <property type="entry name" value="Probable ABC transporter, ATP-binding subunit"/>
    <property type="match status" value="1"/>
</dbReference>
<keyword evidence="2" id="KW-0813">Transport</keyword>
<proteinExistence type="inferred from homology"/>
<dbReference type="PROSITE" id="PS00211">
    <property type="entry name" value="ABC_TRANSPORTER_1"/>
    <property type="match status" value="1"/>
</dbReference>
<dbReference type="AlphaFoldDB" id="A0A0R1WIR1"/>
<dbReference type="Pfam" id="PF00005">
    <property type="entry name" value="ABC_tran"/>
    <property type="match status" value="1"/>
</dbReference>